<gene>
    <name evidence="6" type="ORF">CP98_01243</name>
</gene>
<organism evidence="6 7">
    <name type="scientific">Sphingobium yanoikuyae</name>
    <name type="common">Sphingomonas yanoikuyae</name>
    <dbReference type="NCBI Taxonomy" id="13690"/>
    <lineage>
        <taxon>Bacteria</taxon>
        <taxon>Pseudomonadati</taxon>
        <taxon>Pseudomonadota</taxon>
        <taxon>Alphaproteobacteria</taxon>
        <taxon>Sphingomonadales</taxon>
        <taxon>Sphingomonadaceae</taxon>
        <taxon>Sphingobium</taxon>
    </lineage>
</organism>
<comment type="caution">
    <text evidence="6">The sequence shown here is derived from an EMBL/GenBank/DDBJ whole genome shotgun (WGS) entry which is preliminary data.</text>
</comment>
<dbReference type="InterPro" id="IPR001647">
    <property type="entry name" value="HTH_TetR"/>
</dbReference>
<evidence type="ECO:0000256" key="4">
    <source>
        <dbReference type="PROSITE-ProRule" id="PRU00335"/>
    </source>
</evidence>
<dbReference type="EMBL" id="JGVR01000005">
    <property type="protein sequence ID" value="KEZ20039.1"/>
    <property type="molecule type" value="Genomic_DNA"/>
</dbReference>
<proteinExistence type="predicted"/>
<evidence type="ECO:0000256" key="1">
    <source>
        <dbReference type="ARBA" id="ARBA00023015"/>
    </source>
</evidence>
<dbReference type="STRING" id="13690.AX777_01560"/>
<dbReference type="PROSITE" id="PS50977">
    <property type="entry name" value="HTH_TETR_2"/>
    <property type="match status" value="1"/>
</dbReference>
<dbReference type="PANTHER" id="PTHR47506">
    <property type="entry name" value="TRANSCRIPTIONAL REGULATORY PROTEIN"/>
    <property type="match status" value="1"/>
</dbReference>
<reference evidence="6 7" key="1">
    <citation type="submission" date="2014-03" db="EMBL/GenBank/DDBJ databases">
        <title>Genome sequence of Sphingobium yanoikuyae B1.</title>
        <authorList>
            <person name="Gan H.M."/>
            <person name="Gan H.Y."/>
            <person name="Savka M.A."/>
        </authorList>
    </citation>
    <scope>NUCLEOTIDE SEQUENCE [LARGE SCALE GENOMIC DNA]</scope>
    <source>
        <strain evidence="6 7">B1</strain>
    </source>
</reference>
<dbReference type="SUPFAM" id="SSF46689">
    <property type="entry name" value="Homeodomain-like"/>
    <property type="match status" value="1"/>
</dbReference>
<dbReference type="Proteomes" id="UP000028534">
    <property type="component" value="Unassembled WGS sequence"/>
</dbReference>
<evidence type="ECO:0000256" key="3">
    <source>
        <dbReference type="ARBA" id="ARBA00023163"/>
    </source>
</evidence>
<feature type="domain" description="HTH tetR-type" evidence="5">
    <location>
        <begin position="15"/>
        <end position="75"/>
    </location>
</feature>
<dbReference type="Pfam" id="PF00440">
    <property type="entry name" value="TetR_N"/>
    <property type="match status" value="1"/>
</dbReference>
<keyword evidence="2 4" id="KW-0238">DNA-binding</keyword>
<feature type="DNA-binding region" description="H-T-H motif" evidence="4">
    <location>
        <begin position="38"/>
        <end position="57"/>
    </location>
</feature>
<protein>
    <submittedName>
        <fullName evidence="6">Transcriptional regulator</fullName>
    </submittedName>
</protein>
<dbReference type="InterPro" id="IPR036271">
    <property type="entry name" value="Tet_transcr_reg_TetR-rel_C_sf"/>
</dbReference>
<keyword evidence="1" id="KW-0805">Transcription regulation</keyword>
<dbReference type="AlphaFoldDB" id="A0A084EPZ7"/>
<dbReference type="InterPro" id="IPR009057">
    <property type="entry name" value="Homeodomain-like_sf"/>
</dbReference>
<evidence type="ECO:0000256" key="2">
    <source>
        <dbReference type="ARBA" id="ARBA00023125"/>
    </source>
</evidence>
<dbReference type="PATRIC" id="fig|13690.10.peg.1283"/>
<dbReference type="GO" id="GO:0003677">
    <property type="term" value="F:DNA binding"/>
    <property type="evidence" value="ECO:0007669"/>
    <property type="project" value="UniProtKB-UniRule"/>
</dbReference>
<dbReference type="PRINTS" id="PR00455">
    <property type="entry name" value="HTHTETR"/>
</dbReference>
<evidence type="ECO:0000259" key="5">
    <source>
        <dbReference type="PROSITE" id="PS50977"/>
    </source>
</evidence>
<keyword evidence="3" id="KW-0804">Transcription</keyword>
<dbReference type="SUPFAM" id="SSF48498">
    <property type="entry name" value="Tetracyclin repressor-like, C-terminal domain"/>
    <property type="match status" value="1"/>
</dbReference>
<sequence>MTIKEKAKSRGRPRSFDEDAALSAAQALFHHHGYDGVGVAALAQAMGINPPSLYAAFGDKAALFDRVLARYARNALPLDDILVPGTPPATALTELLRTAARIYAANPAAPGCMVLEAARGADATAAAQARCWKDRSVDQVRDYLAPGHPEQALPVADYMVAVMSGLSSDARDGKPIERLLAIADMAGLALEATLSTA</sequence>
<dbReference type="Gene3D" id="1.10.10.60">
    <property type="entry name" value="Homeodomain-like"/>
    <property type="match status" value="1"/>
</dbReference>
<evidence type="ECO:0000313" key="7">
    <source>
        <dbReference type="Proteomes" id="UP000028534"/>
    </source>
</evidence>
<dbReference type="eggNOG" id="COG1309">
    <property type="taxonomic scope" value="Bacteria"/>
</dbReference>
<accession>A0A084EPZ7</accession>
<evidence type="ECO:0000313" key="6">
    <source>
        <dbReference type="EMBL" id="KEZ20039.1"/>
    </source>
</evidence>
<dbReference type="Gene3D" id="1.10.357.10">
    <property type="entry name" value="Tetracycline Repressor, domain 2"/>
    <property type="match status" value="1"/>
</dbReference>
<dbReference type="PANTHER" id="PTHR47506:SF1">
    <property type="entry name" value="HTH-TYPE TRANSCRIPTIONAL REGULATOR YJDC"/>
    <property type="match status" value="1"/>
</dbReference>
<name>A0A084EPZ7_SPHYA</name>
<dbReference type="RefSeq" id="WP_037517925.1">
    <property type="nucleotide sequence ID" value="NZ_JGVR01000005.1"/>
</dbReference>